<dbReference type="Proteomes" id="UP000192468">
    <property type="component" value="Unassembled WGS sequence"/>
</dbReference>
<reference evidence="2 3" key="1">
    <citation type="submission" date="2017-04" db="EMBL/GenBank/DDBJ databases">
        <authorList>
            <person name="Afonso C.L."/>
            <person name="Miller P.J."/>
            <person name="Scott M.A."/>
            <person name="Spackman E."/>
            <person name="Goraichik I."/>
            <person name="Dimitrov K.M."/>
            <person name="Suarez D.L."/>
            <person name="Swayne D.E."/>
        </authorList>
    </citation>
    <scope>NUCLEOTIDE SEQUENCE [LARGE SCALE GENOMIC DNA]</scope>
    <source>
        <strain evidence="2 3">DSM 12555</strain>
    </source>
</reference>
<accession>A0A1W1WWH0</accession>
<dbReference type="RefSeq" id="WP_176212556.1">
    <property type="nucleotide sequence ID" value="NZ_FWXH01000002.1"/>
</dbReference>
<feature type="transmembrane region" description="Helical" evidence="1">
    <location>
        <begin position="7"/>
        <end position="31"/>
    </location>
</feature>
<dbReference type="AlphaFoldDB" id="A0A1W1WWH0"/>
<evidence type="ECO:0000313" key="2">
    <source>
        <dbReference type="EMBL" id="SMC16062.1"/>
    </source>
</evidence>
<keyword evidence="1" id="KW-0812">Transmembrane</keyword>
<evidence type="ECO:0008006" key="4">
    <source>
        <dbReference type="Google" id="ProtNLM"/>
    </source>
</evidence>
<dbReference type="InterPro" id="IPR025373">
    <property type="entry name" value="DUF4363"/>
</dbReference>
<dbReference type="STRING" id="1121291.SAMN02745134_00023"/>
<gene>
    <name evidence="2" type="ORF">SAMN02745134_00023</name>
</gene>
<proteinExistence type="predicted"/>
<evidence type="ECO:0000256" key="1">
    <source>
        <dbReference type="SAM" id="Phobius"/>
    </source>
</evidence>
<dbReference type="Pfam" id="PF14276">
    <property type="entry name" value="DUF4363"/>
    <property type="match status" value="1"/>
</dbReference>
<name>A0A1W1WWH0_9CLOT</name>
<dbReference type="EMBL" id="FWXH01000002">
    <property type="protein sequence ID" value="SMC16062.1"/>
    <property type="molecule type" value="Genomic_DNA"/>
</dbReference>
<organism evidence="2 3">
    <name type="scientific">Clostridium acidisoli DSM 12555</name>
    <dbReference type="NCBI Taxonomy" id="1121291"/>
    <lineage>
        <taxon>Bacteria</taxon>
        <taxon>Bacillati</taxon>
        <taxon>Bacillota</taxon>
        <taxon>Clostridia</taxon>
        <taxon>Eubacteriales</taxon>
        <taxon>Clostridiaceae</taxon>
        <taxon>Clostridium</taxon>
    </lineage>
</organism>
<sequence>MKQKKITIILTSILVILFISLFIVQHIMFYVGNPTFPNMIEEVITYSSKNQWDKADETLTKVEEKWNKAQTLIAIKYADQDYSFLKIGISRLRGAINTKDRYGAQREGKACILLFKNITSVSPNP</sequence>
<keyword evidence="3" id="KW-1185">Reference proteome</keyword>
<evidence type="ECO:0000313" key="3">
    <source>
        <dbReference type="Proteomes" id="UP000192468"/>
    </source>
</evidence>
<keyword evidence="1" id="KW-0472">Membrane</keyword>
<protein>
    <recommendedName>
        <fullName evidence="4">DUF4363 family protein</fullName>
    </recommendedName>
</protein>
<keyword evidence="1" id="KW-1133">Transmembrane helix</keyword>